<sequence>MVTPRSANRADRLARDTEASNTQRGNARASSGRSHRRFVPRDDSSDDDSYDDDHYRREDAEYDDPSGGLARQLREVSEMEGLTLLRGLSLRLTDPSPKSKPFQGYVTRAKIPCYGYEPSSMI</sequence>
<feature type="compositionally biased region" description="Polar residues" evidence="1">
    <location>
        <begin position="19"/>
        <end position="32"/>
    </location>
</feature>
<feature type="region of interest" description="Disordered" evidence="1">
    <location>
        <begin position="1"/>
        <end position="70"/>
    </location>
</feature>
<dbReference type="AlphaFoldDB" id="A0A9W7CUY3"/>
<dbReference type="EMBL" id="BSXT01001493">
    <property type="protein sequence ID" value="GMF42920.1"/>
    <property type="molecule type" value="Genomic_DNA"/>
</dbReference>
<evidence type="ECO:0000313" key="3">
    <source>
        <dbReference type="Proteomes" id="UP001165121"/>
    </source>
</evidence>
<evidence type="ECO:0000313" key="2">
    <source>
        <dbReference type="EMBL" id="GMF42920.1"/>
    </source>
</evidence>
<dbReference type="Proteomes" id="UP001165121">
    <property type="component" value="Unassembled WGS sequence"/>
</dbReference>
<proteinExistence type="predicted"/>
<comment type="caution">
    <text evidence="2">The sequence shown here is derived from an EMBL/GenBank/DDBJ whole genome shotgun (WGS) entry which is preliminary data.</text>
</comment>
<keyword evidence="3" id="KW-1185">Reference proteome</keyword>
<feature type="compositionally biased region" description="Basic and acidic residues" evidence="1">
    <location>
        <begin position="8"/>
        <end position="18"/>
    </location>
</feature>
<name>A0A9W7CUY3_9STRA</name>
<organism evidence="2 3">
    <name type="scientific">Phytophthora fragariaefolia</name>
    <dbReference type="NCBI Taxonomy" id="1490495"/>
    <lineage>
        <taxon>Eukaryota</taxon>
        <taxon>Sar</taxon>
        <taxon>Stramenopiles</taxon>
        <taxon>Oomycota</taxon>
        <taxon>Peronosporomycetes</taxon>
        <taxon>Peronosporales</taxon>
        <taxon>Peronosporaceae</taxon>
        <taxon>Phytophthora</taxon>
    </lineage>
</organism>
<reference evidence="2" key="1">
    <citation type="submission" date="2023-04" db="EMBL/GenBank/DDBJ databases">
        <title>Phytophthora fragariaefolia NBRC 109709.</title>
        <authorList>
            <person name="Ichikawa N."/>
            <person name="Sato H."/>
            <person name="Tonouchi N."/>
        </authorList>
    </citation>
    <scope>NUCLEOTIDE SEQUENCE</scope>
    <source>
        <strain evidence="2">NBRC 109709</strain>
    </source>
</reference>
<evidence type="ECO:0000256" key="1">
    <source>
        <dbReference type="SAM" id="MobiDB-lite"/>
    </source>
</evidence>
<protein>
    <submittedName>
        <fullName evidence="2">Unnamed protein product</fullName>
    </submittedName>
</protein>
<accession>A0A9W7CUY3</accession>
<gene>
    <name evidence="2" type="ORF">Pfra01_001426400</name>
</gene>